<dbReference type="PROSITE" id="PS51257">
    <property type="entry name" value="PROKAR_LIPOPROTEIN"/>
    <property type="match status" value="1"/>
</dbReference>
<evidence type="ECO:0008006" key="3">
    <source>
        <dbReference type="Google" id="ProtNLM"/>
    </source>
</evidence>
<protein>
    <recommendedName>
        <fullName evidence="3">DUF4252 domain-containing protein</fullName>
    </recommendedName>
</protein>
<evidence type="ECO:0000313" key="1">
    <source>
        <dbReference type="EMBL" id="MCT2408268.1"/>
    </source>
</evidence>
<sequence>MKITLFILTLFLLFSCNKQENNTIQDFVEKYKNEDFSKFDNLYIGIRQSNTFETIYIISKSNFPPYFITQNNVNNKISINRNLLTKLNKKDYLNESQIQHYLDLFKKYNISSISVDENHNVYINIKENSVTLLRVNNINVEKNYKKIDEKWYIKK</sequence>
<accession>A0ABT2IHY7</accession>
<evidence type="ECO:0000313" key="2">
    <source>
        <dbReference type="Proteomes" id="UP001142057"/>
    </source>
</evidence>
<organism evidence="1 2">
    <name type="scientific">Chryseobacterium pyrolae</name>
    <dbReference type="NCBI Taxonomy" id="2987481"/>
    <lineage>
        <taxon>Bacteria</taxon>
        <taxon>Pseudomonadati</taxon>
        <taxon>Bacteroidota</taxon>
        <taxon>Flavobacteriia</taxon>
        <taxon>Flavobacteriales</taxon>
        <taxon>Weeksellaceae</taxon>
        <taxon>Chryseobacterium group</taxon>
        <taxon>Chryseobacterium</taxon>
    </lineage>
</organism>
<gene>
    <name evidence="1" type="ORF">NZD88_12010</name>
</gene>
<proteinExistence type="predicted"/>
<name>A0ABT2IHY7_9FLAO</name>
<dbReference type="RefSeq" id="WP_259829401.1">
    <property type="nucleotide sequence ID" value="NZ_JANZQH010000005.1"/>
</dbReference>
<comment type="caution">
    <text evidence="1">The sequence shown here is derived from an EMBL/GenBank/DDBJ whole genome shotgun (WGS) entry which is preliminary data.</text>
</comment>
<dbReference type="EMBL" id="JANZQH010000005">
    <property type="protein sequence ID" value="MCT2408268.1"/>
    <property type="molecule type" value="Genomic_DNA"/>
</dbReference>
<keyword evidence="2" id="KW-1185">Reference proteome</keyword>
<reference evidence="1" key="1">
    <citation type="submission" date="2022-08" db="EMBL/GenBank/DDBJ databases">
        <title>Chryseobacterium antibioticum,isolated from the rhizosphere soil of Pyrola in Tibet.</title>
        <authorList>
            <person name="Kan Y."/>
        </authorList>
    </citation>
    <scope>NUCLEOTIDE SEQUENCE</scope>
    <source>
        <strain evidence="1">Pc2-12</strain>
    </source>
</reference>
<dbReference type="Proteomes" id="UP001142057">
    <property type="component" value="Unassembled WGS sequence"/>
</dbReference>